<reference evidence="3" key="2">
    <citation type="submission" date="2022-10" db="EMBL/GenBank/DDBJ databases">
        <authorList>
            <consortium name="ENA_rothamsted_submissions"/>
            <consortium name="culmorum"/>
            <person name="King R."/>
        </authorList>
    </citation>
    <scope>NUCLEOTIDE SEQUENCE</scope>
</reference>
<dbReference type="Pfam" id="PF01607">
    <property type="entry name" value="CBM_14"/>
    <property type="match status" value="2"/>
</dbReference>
<feature type="compositionally biased region" description="Low complexity" evidence="1">
    <location>
        <begin position="957"/>
        <end position="972"/>
    </location>
</feature>
<dbReference type="Proteomes" id="UP001153620">
    <property type="component" value="Chromosome 1"/>
</dbReference>
<dbReference type="SMART" id="SM00494">
    <property type="entry name" value="ChtBD2"/>
    <property type="match status" value="2"/>
</dbReference>
<dbReference type="SUPFAM" id="SSF57625">
    <property type="entry name" value="Invertebrate chitin-binding proteins"/>
    <property type="match status" value="2"/>
</dbReference>
<organism evidence="3 4">
    <name type="scientific">Chironomus riparius</name>
    <dbReference type="NCBI Taxonomy" id="315576"/>
    <lineage>
        <taxon>Eukaryota</taxon>
        <taxon>Metazoa</taxon>
        <taxon>Ecdysozoa</taxon>
        <taxon>Arthropoda</taxon>
        <taxon>Hexapoda</taxon>
        <taxon>Insecta</taxon>
        <taxon>Pterygota</taxon>
        <taxon>Neoptera</taxon>
        <taxon>Endopterygota</taxon>
        <taxon>Diptera</taxon>
        <taxon>Nematocera</taxon>
        <taxon>Chironomoidea</taxon>
        <taxon>Chironomidae</taxon>
        <taxon>Chironominae</taxon>
        <taxon>Chironomus</taxon>
    </lineage>
</organism>
<dbReference type="AlphaFoldDB" id="A0A9N9RLJ0"/>
<dbReference type="GO" id="GO:0008061">
    <property type="term" value="F:chitin binding"/>
    <property type="evidence" value="ECO:0007669"/>
    <property type="project" value="InterPro"/>
</dbReference>
<dbReference type="Gene3D" id="2.170.140.10">
    <property type="entry name" value="Chitin binding domain"/>
    <property type="match status" value="1"/>
</dbReference>
<dbReference type="OrthoDB" id="10657536at2759"/>
<sequence length="997" mass="115516">MKRKQANILDMLKKRKPDEPSDNDDNTTKICPYLLNSNDLTQETNYTVSVMAKVYFRDHSNINEVLDRYLERENITNVNKEIYLSAMIRHVISYSRIRRDYPFNMFKFASDCHETIGKFLLKYFEIKSNEDLGEANLYLSRTNLMHCQVSMDLNNKFRHDEEEYINQMREKVGYKNLKQFLCIASNHALRQYYLEHNLFVKYYIDDISLKEMCEISTIKRMTKRDMNQKGIPESAFDECLDSVFQALKCNRGLVISLEGFYIFPKYLLIINNLTSEQEHIVTERMDRFYSYTNAKDLLAIYKKNITLSNESDDPVTNRKERRKLFYLKYIRLVDKKQYPFNNLLWIKKGDIIRQIQCSNDAHLDCEAGPGSSNVWKKKTVTEKNDTAQDDRHREQENVVIEHRLARNPRDYLSAQISGSKYADIISILMNESEIIEEIKKDVIQNPLCAKMWNRNFKLILWNCIHINLEERNEHFMNLLMKCSFGNRDKLNEMLRQASIEVNLVHTIGEPIASSTQTMDIPFDVVLSPINDNQEKRPFQSINTDDIMDIKVPEFENQKKIKQEKCSEQSANSSDVEIVSLNVTDIVSISDEENTIISNNRVIPENNGIDVYQQNLNIDSQINHHSNDINASLEAEYGLISHRNAIQNVTNRRNDRNKPSRIVYDSDSTSSNNNGKSKNADCNIPQESNNFSIFFSTQLMFDYACHSTIQTLLTYAKAPKSTVSSPYQNDYKPSFFLETQRVMFIKNHKFEMLIDLPLISLYDVHIRSCFIKEILNLSNPEWNVLLFNLNLLKSYDFVKKKMFNSLLFIFVSFFGVLLTTNAQSRCQNEPNGVQLPMANSRTTYLVCLNGSENIRNCASGREFDPFDRRCLPSITSITGTRSIPAARTQTHDLCLNHQDGTYLSDPTAGNRFILCEGGTSLTGECPQNQTFNPQTSLCEIQSRSVPARVTNSTRLPVNTFRSTTPRSSFSNNNMRPPRLSQNVVYKSPLLQKSGISEY</sequence>
<feature type="region of interest" description="Disordered" evidence="1">
    <location>
        <begin position="956"/>
        <end position="978"/>
    </location>
</feature>
<dbReference type="EMBL" id="OU895877">
    <property type="protein sequence ID" value="CAG9799132.1"/>
    <property type="molecule type" value="Genomic_DNA"/>
</dbReference>
<dbReference type="InterPro" id="IPR002557">
    <property type="entry name" value="Chitin-bd_dom"/>
</dbReference>
<feature type="compositionally biased region" description="Low complexity" evidence="1">
    <location>
        <begin position="664"/>
        <end position="676"/>
    </location>
</feature>
<evidence type="ECO:0000313" key="4">
    <source>
        <dbReference type="Proteomes" id="UP001153620"/>
    </source>
</evidence>
<dbReference type="InterPro" id="IPR036508">
    <property type="entry name" value="Chitin-bd_dom_sf"/>
</dbReference>
<keyword evidence="4" id="KW-1185">Reference proteome</keyword>
<feature type="domain" description="Chitin-binding type-2" evidence="2">
    <location>
        <begin position="890"/>
        <end position="937"/>
    </location>
</feature>
<proteinExistence type="predicted"/>
<dbReference type="GO" id="GO:0005576">
    <property type="term" value="C:extracellular region"/>
    <property type="evidence" value="ECO:0007669"/>
    <property type="project" value="InterPro"/>
</dbReference>
<protein>
    <recommendedName>
        <fullName evidence="2">Chitin-binding type-2 domain-containing protein</fullName>
    </recommendedName>
</protein>
<feature type="domain" description="Chitin-binding type-2" evidence="2">
    <location>
        <begin position="822"/>
        <end position="869"/>
    </location>
</feature>
<gene>
    <name evidence="3" type="ORF">CHIRRI_LOCUS2107</name>
</gene>
<name>A0A9N9RLJ0_9DIPT</name>
<reference evidence="3" key="1">
    <citation type="submission" date="2022-01" db="EMBL/GenBank/DDBJ databases">
        <authorList>
            <person name="King R."/>
        </authorList>
    </citation>
    <scope>NUCLEOTIDE SEQUENCE</scope>
</reference>
<feature type="region of interest" description="Disordered" evidence="1">
    <location>
        <begin position="1"/>
        <end position="27"/>
    </location>
</feature>
<feature type="region of interest" description="Disordered" evidence="1">
    <location>
        <begin position="649"/>
        <end position="681"/>
    </location>
</feature>
<evidence type="ECO:0000259" key="2">
    <source>
        <dbReference type="PROSITE" id="PS50940"/>
    </source>
</evidence>
<evidence type="ECO:0000313" key="3">
    <source>
        <dbReference type="EMBL" id="CAG9799132.1"/>
    </source>
</evidence>
<accession>A0A9N9RLJ0</accession>
<evidence type="ECO:0000256" key="1">
    <source>
        <dbReference type="SAM" id="MobiDB-lite"/>
    </source>
</evidence>
<dbReference type="PROSITE" id="PS50940">
    <property type="entry name" value="CHIT_BIND_II"/>
    <property type="match status" value="2"/>
</dbReference>